<proteinExistence type="predicted"/>
<accession>A0A8R1Z3X2</accession>
<reference evidence="2" key="2">
    <citation type="submission" date="2022-06" db="UniProtKB">
        <authorList>
            <consortium name="EnsemblMetazoa"/>
        </authorList>
    </citation>
    <scope>IDENTIFICATION</scope>
    <source>
        <strain evidence="2">PS312</strain>
    </source>
</reference>
<feature type="region of interest" description="Disordered" evidence="1">
    <location>
        <begin position="29"/>
        <end position="55"/>
    </location>
</feature>
<name>A0A2A6BDN4_PRIPA</name>
<evidence type="ECO:0000313" key="3">
    <source>
        <dbReference type="Proteomes" id="UP000005239"/>
    </source>
</evidence>
<sequence>MMKEITIQRNKAVSMYHLVKMRQLRRSMRVRSEESVKFEPGKLLGGTEEGARKGDHYERHLGEENDWNGRAIDFGKSTPQEAPAF</sequence>
<feature type="compositionally biased region" description="Basic and acidic residues" evidence="1">
    <location>
        <begin position="30"/>
        <end position="40"/>
    </location>
</feature>
<organism evidence="2 3">
    <name type="scientific">Pristionchus pacificus</name>
    <name type="common">Parasitic nematode worm</name>
    <dbReference type="NCBI Taxonomy" id="54126"/>
    <lineage>
        <taxon>Eukaryota</taxon>
        <taxon>Metazoa</taxon>
        <taxon>Ecdysozoa</taxon>
        <taxon>Nematoda</taxon>
        <taxon>Chromadorea</taxon>
        <taxon>Rhabditida</taxon>
        <taxon>Rhabditina</taxon>
        <taxon>Diplogasteromorpha</taxon>
        <taxon>Diplogasteroidea</taxon>
        <taxon>Neodiplogasteridae</taxon>
        <taxon>Pristionchus</taxon>
    </lineage>
</organism>
<protein>
    <submittedName>
        <fullName evidence="2">Uncharacterized protein</fullName>
    </submittedName>
</protein>
<dbReference type="AlphaFoldDB" id="A0A2A6BDN4"/>
<gene>
    <name evidence="2" type="primary">WBGene00283795</name>
</gene>
<dbReference type="EnsemblMetazoa" id="PPA45426.1">
    <property type="protein sequence ID" value="PPA45426.1"/>
    <property type="gene ID" value="WBGene00283795"/>
</dbReference>
<accession>A0A2A6BDN4</accession>
<evidence type="ECO:0000313" key="2">
    <source>
        <dbReference type="EnsemblMetazoa" id="PPA45426.1"/>
    </source>
</evidence>
<reference evidence="3" key="1">
    <citation type="journal article" date="2008" name="Nat. Genet.">
        <title>The Pristionchus pacificus genome provides a unique perspective on nematode lifestyle and parasitism.</title>
        <authorList>
            <person name="Dieterich C."/>
            <person name="Clifton S.W."/>
            <person name="Schuster L.N."/>
            <person name="Chinwalla A."/>
            <person name="Delehaunty K."/>
            <person name="Dinkelacker I."/>
            <person name="Fulton L."/>
            <person name="Fulton R."/>
            <person name="Godfrey J."/>
            <person name="Minx P."/>
            <person name="Mitreva M."/>
            <person name="Roeseler W."/>
            <person name="Tian H."/>
            <person name="Witte H."/>
            <person name="Yang S.P."/>
            <person name="Wilson R.K."/>
            <person name="Sommer R.J."/>
        </authorList>
    </citation>
    <scope>NUCLEOTIDE SEQUENCE [LARGE SCALE GENOMIC DNA]</scope>
    <source>
        <strain evidence="3">PS312</strain>
    </source>
</reference>
<evidence type="ECO:0000256" key="1">
    <source>
        <dbReference type="SAM" id="MobiDB-lite"/>
    </source>
</evidence>
<dbReference type="Proteomes" id="UP000005239">
    <property type="component" value="Unassembled WGS sequence"/>
</dbReference>
<keyword evidence="3" id="KW-1185">Reference proteome</keyword>